<gene>
    <name evidence="1" type="ORF">G9Q97_17600</name>
</gene>
<evidence type="ECO:0000313" key="1">
    <source>
        <dbReference type="EMBL" id="NHE58628.1"/>
    </source>
</evidence>
<evidence type="ECO:0008006" key="3">
    <source>
        <dbReference type="Google" id="ProtNLM"/>
    </source>
</evidence>
<organism evidence="1 2">
    <name type="scientific">Cyclobacterium plantarum</name>
    <dbReference type="NCBI Taxonomy" id="2716263"/>
    <lineage>
        <taxon>Bacteria</taxon>
        <taxon>Pseudomonadati</taxon>
        <taxon>Bacteroidota</taxon>
        <taxon>Cytophagia</taxon>
        <taxon>Cytophagales</taxon>
        <taxon>Cyclobacteriaceae</taxon>
        <taxon>Cyclobacterium</taxon>
    </lineage>
</organism>
<evidence type="ECO:0000313" key="2">
    <source>
        <dbReference type="Proteomes" id="UP000649799"/>
    </source>
</evidence>
<reference evidence="1 2" key="1">
    <citation type="submission" date="2020-03" db="EMBL/GenBank/DDBJ databases">
        <title>Cyclobacterium plantarum sp. nov., a marine bacterium isolated from a coastal-marine wetland.</title>
        <authorList>
            <person name="Sanchez-Porro C."/>
            <person name="Ventosa A."/>
            <person name="Amoozegar M."/>
        </authorList>
    </citation>
    <scope>NUCLEOTIDE SEQUENCE [LARGE SCALE GENOMIC DNA]</scope>
    <source>
        <strain evidence="1 2">GBPx2</strain>
    </source>
</reference>
<sequence length="52" mass="5927">MKDLKFEEMVSISGGGNVWRWFGKVAAMIANNYDRNIDNVYSNAMMGNYMAD</sequence>
<name>A0ABX0HCH9_9BACT</name>
<dbReference type="Proteomes" id="UP000649799">
    <property type="component" value="Unassembled WGS sequence"/>
</dbReference>
<dbReference type="RefSeq" id="WP_166149201.1">
    <property type="nucleotide sequence ID" value="NZ_JAANYN010000008.1"/>
</dbReference>
<dbReference type="EMBL" id="JAANYN010000008">
    <property type="protein sequence ID" value="NHE58628.1"/>
    <property type="molecule type" value="Genomic_DNA"/>
</dbReference>
<keyword evidence="2" id="KW-1185">Reference proteome</keyword>
<proteinExistence type="predicted"/>
<accession>A0ABX0HCH9</accession>
<protein>
    <recommendedName>
        <fullName evidence="3">Bacteriocin-type signal sequence</fullName>
    </recommendedName>
</protein>
<comment type="caution">
    <text evidence="1">The sequence shown here is derived from an EMBL/GenBank/DDBJ whole genome shotgun (WGS) entry which is preliminary data.</text>
</comment>